<feature type="binding site" evidence="11">
    <location>
        <position position="447"/>
    </location>
    <ligand>
        <name>L-glutamate</name>
        <dbReference type="ChEBI" id="CHEBI:29985"/>
    </ligand>
</feature>
<dbReference type="OrthoDB" id="1081007at2759"/>
<dbReference type="FunFam" id="3.60.20.40:FF:000008">
    <property type="entry name" value="Gamma-glutamyltranspeptidase (Eurofung)"/>
    <property type="match status" value="1"/>
</dbReference>
<dbReference type="PANTHER" id="PTHR11686">
    <property type="entry name" value="GAMMA GLUTAMYL TRANSPEPTIDASE"/>
    <property type="match status" value="1"/>
</dbReference>
<dbReference type="GO" id="GO:0006508">
    <property type="term" value="P:proteolysis"/>
    <property type="evidence" value="ECO:0007669"/>
    <property type="project" value="UniProtKB-KW"/>
</dbReference>
<protein>
    <recommendedName>
        <fullName evidence="12">Glutathione hydrolase</fullName>
        <ecNumber evidence="12">2.3.2.2</ecNumber>
        <ecNumber evidence="12">3.4.19.13</ecNumber>
    </recommendedName>
    <alternativeName>
        <fullName evidence="12">Gamma-glutamyltransferase</fullName>
    </alternativeName>
    <alternativeName>
        <fullName evidence="12">Gamma-glutamyltranspeptidase</fullName>
    </alternativeName>
</protein>
<evidence type="ECO:0000256" key="11">
    <source>
        <dbReference type="PIRSR" id="PIRSR600101-2"/>
    </source>
</evidence>
<dbReference type="GO" id="GO:0036374">
    <property type="term" value="F:glutathione hydrolase activity"/>
    <property type="evidence" value="ECO:0007669"/>
    <property type="project" value="UniProtKB-UniRule"/>
</dbReference>
<feature type="binding site" evidence="11">
    <location>
        <begin position="423"/>
        <end position="425"/>
    </location>
    <ligand>
        <name>L-glutamate</name>
        <dbReference type="ChEBI" id="CHEBI:29985"/>
    </ligand>
</feature>
<dbReference type="Gene3D" id="3.60.20.40">
    <property type="match status" value="1"/>
</dbReference>
<keyword evidence="4" id="KW-0645">Protease</keyword>
<organism evidence="13 14">
    <name type="scientific">Lojkania enalia</name>
    <dbReference type="NCBI Taxonomy" id="147567"/>
    <lineage>
        <taxon>Eukaryota</taxon>
        <taxon>Fungi</taxon>
        <taxon>Dikarya</taxon>
        <taxon>Ascomycota</taxon>
        <taxon>Pezizomycotina</taxon>
        <taxon>Dothideomycetes</taxon>
        <taxon>Pleosporomycetidae</taxon>
        <taxon>Pleosporales</taxon>
        <taxon>Pleosporales incertae sedis</taxon>
        <taxon>Lojkania</taxon>
    </lineage>
</organism>
<dbReference type="EC" id="2.3.2.2" evidence="12"/>
<dbReference type="FunFam" id="1.10.246.130:FF:000005">
    <property type="entry name" value="Gamma-glutamyltranspeptidase 1, putative"/>
    <property type="match status" value="1"/>
</dbReference>
<evidence type="ECO:0000256" key="5">
    <source>
        <dbReference type="ARBA" id="ARBA00022679"/>
    </source>
</evidence>
<evidence type="ECO:0000256" key="7">
    <source>
        <dbReference type="ARBA" id="ARBA00023180"/>
    </source>
</evidence>
<comment type="caution">
    <text evidence="13">The sequence shown here is derived from an EMBL/GenBank/DDBJ whole genome shotgun (WGS) entry which is preliminary data.</text>
</comment>
<evidence type="ECO:0000256" key="9">
    <source>
        <dbReference type="ARBA" id="ARBA00047417"/>
    </source>
</evidence>
<evidence type="ECO:0000256" key="8">
    <source>
        <dbReference type="ARBA" id="ARBA00023315"/>
    </source>
</evidence>
<gene>
    <name evidence="13" type="ORF">CC78DRAFT_615216</name>
</gene>
<comment type="function">
    <text evidence="12">Cleaves the gamma-glutamyl peptide bond of glutathione and glutathione conjugates.</text>
</comment>
<dbReference type="GO" id="GO:0006751">
    <property type="term" value="P:glutathione catabolic process"/>
    <property type="evidence" value="ECO:0007669"/>
    <property type="project" value="UniProtKB-UniRule"/>
</dbReference>
<keyword evidence="8 12" id="KW-0012">Acyltransferase</keyword>
<dbReference type="Proteomes" id="UP000800093">
    <property type="component" value="Unassembled WGS sequence"/>
</dbReference>
<evidence type="ECO:0000256" key="2">
    <source>
        <dbReference type="ARBA" id="ARBA00001089"/>
    </source>
</evidence>
<dbReference type="InterPro" id="IPR043138">
    <property type="entry name" value="GGT_lsub"/>
</dbReference>
<keyword evidence="6 12" id="KW-0378">Hydrolase</keyword>
<comment type="catalytic activity">
    <reaction evidence="1 12">
        <text>an S-substituted glutathione + H2O = an S-substituted L-cysteinylglycine + L-glutamate</text>
        <dbReference type="Rhea" id="RHEA:59468"/>
        <dbReference type="ChEBI" id="CHEBI:15377"/>
        <dbReference type="ChEBI" id="CHEBI:29985"/>
        <dbReference type="ChEBI" id="CHEBI:90779"/>
        <dbReference type="ChEBI" id="CHEBI:143103"/>
        <dbReference type="EC" id="3.4.19.13"/>
    </reaction>
</comment>
<evidence type="ECO:0000256" key="10">
    <source>
        <dbReference type="PIRSR" id="PIRSR600101-1"/>
    </source>
</evidence>
<evidence type="ECO:0000256" key="1">
    <source>
        <dbReference type="ARBA" id="ARBA00001049"/>
    </source>
</evidence>
<sequence>MISFFSSFLSNLPSFPSITTMVPRTLHYITGLLTVQTVLSNPVPPCPSGKPAPPALGPGQLGAVASESDICSHVGTDLLKKGGNAADAMVGTVFCVGVVGNYHSGVGGGGFMVVRSPNGTYEFIDFRETAPAAGFEEMYQGNIEGSLTSGLASGVPGEVRGLQYLHENYGVLPWAAVLEPAINISRYGWTVNEDLVRYMESATGDENFLVNDLEFAMDFAPKGHLLKLGETITRKRYANTLETIANEGPDAFYEGPIAETMIKALQAQNGTMTLDDLKNYTVEIRRPSTITYRDYKLTACSAPSGGVIALSILKIMEQYEDIGNPAATNLTTHRLDEAMKWAYAARTAIGDPLFVDDYDVNKLQARIVSPAWAHEIVRQKINDTTTFNSTYYNPSGLEVLNTPGTSHIATADHTGLSISLTTTINLLWGSKLVVPETGIIMNNEMNDFSIPGSSNAFGYRPSPANYIRPGKRPLSSMSPVIIEHLNSSAPASAFYVAIGAAGGSRIITSTVQNVINLLDRNMSMYNALNASRMHDQLFPEQTTFEYEYDNSTVLYMKELGHNVQWVAPGSSAAQGLRKFRDGAFEAAGEPRQKNSGGFVV</sequence>
<comment type="similarity">
    <text evidence="3">Belongs to the gamma-glutamyltransferase family.</text>
</comment>
<dbReference type="InterPro" id="IPR043137">
    <property type="entry name" value="GGT_ssub_C"/>
</dbReference>
<dbReference type="PANTHER" id="PTHR11686:SF62">
    <property type="entry name" value="GLUTATHIONE HYDROLASE"/>
    <property type="match status" value="1"/>
</dbReference>
<dbReference type="InterPro" id="IPR029055">
    <property type="entry name" value="Ntn_hydrolases_N"/>
</dbReference>
<comment type="catalytic activity">
    <reaction evidence="9 12">
        <text>an N-terminal (5-L-glutamyl)-[peptide] + an alpha-amino acid = 5-L-glutamyl amino acid + an N-terminal L-alpha-aminoacyl-[peptide]</text>
        <dbReference type="Rhea" id="RHEA:23904"/>
        <dbReference type="Rhea" id="RHEA-COMP:9780"/>
        <dbReference type="Rhea" id="RHEA-COMP:9795"/>
        <dbReference type="ChEBI" id="CHEBI:77644"/>
        <dbReference type="ChEBI" id="CHEBI:78597"/>
        <dbReference type="ChEBI" id="CHEBI:78599"/>
        <dbReference type="ChEBI" id="CHEBI:78608"/>
        <dbReference type="EC" id="2.3.2.2"/>
    </reaction>
</comment>
<dbReference type="InterPro" id="IPR000101">
    <property type="entry name" value="GGT_peptidase"/>
</dbReference>
<keyword evidence="7" id="KW-0325">Glycoprotein</keyword>
<dbReference type="GO" id="GO:0005886">
    <property type="term" value="C:plasma membrane"/>
    <property type="evidence" value="ECO:0007669"/>
    <property type="project" value="TreeGrafter"/>
</dbReference>
<dbReference type="AlphaFoldDB" id="A0A9P4N8T1"/>
<comment type="catalytic activity">
    <reaction evidence="2 12">
        <text>glutathione + H2O = L-cysteinylglycine + L-glutamate</text>
        <dbReference type="Rhea" id="RHEA:28807"/>
        <dbReference type="ChEBI" id="CHEBI:15377"/>
        <dbReference type="ChEBI" id="CHEBI:29985"/>
        <dbReference type="ChEBI" id="CHEBI:57925"/>
        <dbReference type="ChEBI" id="CHEBI:61694"/>
        <dbReference type="EC" id="3.4.19.13"/>
    </reaction>
</comment>
<evidence type="ECO:0000313" key="14">
    <source>
        <dbReference type="Proteomes" id="UP000800093"/>
    </source>
</evidence>
<evidence type="ECO:0000256" key="6">
    <source>
        <dbReference type="ARBA" id="ARBA00022801"/>
    </source>
</evidence>
<reference evidence="14" key="1">
    <citation type="journal article" date="2020" name="Stud. Mycol.">
        <title>101 Dothideomycetes genomes: A test case for predicting lifestyles and emergence of pathogens.</title>
        <authorList>
            <person name="Haridas S."/>
            <person name="Albert R."/>
            <person name="Binder M."/>
            <person name="Bloem J."/>
            <person name="LaButti K."/>
            <person name="Salamov A."/>
            <person name="Andreopoulos B."/>
            <person name="Baker S."/>
            <person name="Barry K."/>
            <person name="Bills G."/>
            <person name="Bluhm B."/>
            <person name="Cannon C."/>
            <person name="Castanera R."/>
            <person name="Culley D."/>
            <person name="Daum C."/>
            <person name="Ezra D."/>
            <person name="Gonzalez J."/>
            <person name="Henrissat B."/>
            <person name="Kuo A."/>
            <person name="Liang C."/>
            <person name="Lipzen A."/>
            <person name="Lutzoni F."/>
            <person name="Magnuson J."/>
            <person name="Mondo S."/>
            <person name="Nolan M."/>
            <person name="Ohm R."/>
            <person name="Pangilinan J."/>
            <person name="Park H.-J."/>
            <person name="Ramirez L."/>
            <person name="Alfaro M."/>
            <person name="Sun H."/>
            <person name="Tritt A."/>
            <person name="Yoshinaga Y."/>
            <person name="Zwiers L.-H."/>
            <person name="Turgeon B."/>
            <person name="Goodwin S."/>
            <person name="Spatafora J."/>
            <person name="Crous P."/>
            <person name="Grigoriev I."/>
        </authorList>
    </citation>
    <scope>NUCLEOTIDE SEQUENCE [LARGE SCALE GENOMIC DNA]</scope>
    <source>
        <strain evidence="14">CBS 304.66</strain>
    </source>
</reference>
<evidence type="ECO:0000256" key="4">
    <source>
        <dbReference type="ARBA" id="ARBA00022670"/>
    </source>
</evidence>
<accession>A0A9P4N8T1</accession>
<dbReference type="SUPFAM" id="SSF56235">
    <property type="entry name" value="N-terminal nucleophile aminohydrolases (Ntn hydrolases)"/>
    <property type="match status" value="1"/>
</dbReference>
<dbReference type="Pfam" id="PF01019">
    <property type="entry name" value="G_glu_transpept"/>
    <property type="match status" value="1"/>
</dbReference>
<evidence type="ECO:0000256" key="3">
    <source>
        <dbReference type="ARBA" id="ARBA00009381"/>
    </source>
</evidence>
<dbReference type="Gene3D" id="1.10.246.130">
    <property type="match status" value="1"/>
</dbReference>
<feature type="binding site" evidence="11">
    <location>
        <begin position="475"/>
        <end position="476"/>
    </location>
    <ligand>
        <name>L-glutamate</name>
        <dbReference type="ChEBI" id="CHEBI:29985"/>
    </ligand>
</feature>
<dbReference type="EC" id="3.4.19.13" evidence="12"/>
<evidence type="ECO:0000256" key="12">
    <source>
        <dbReference type="RuleBase" id="RU368068"/>
    </source>
</evidence>
<dbReference type="EMBL" id="ML986599">
    <property type="protein sequence ID" value="KAF2266411.1"/>
    <property type="molecule type" value="Genomic_DNA"/>
</dbReference>
<keyword evidence="5 12" id="KW-0808">Transferase</keyword>
<evidence type="ECO:0000313" key="13">
    <source>
        <dbReference type="EMBL" id="KAF2266411.1"/>
    </source>
</evidence>
<feature type="active site" description="Nucleophile" evidence="10">
    <location>
        <position position="405"/>
    </location>
</feature>
<proteinExistence type="inferred from homology"/>
<dbReference type="NCBIfam" id="TIGR00066">
    <property type="entry name" value="g_glut_trans"/>
    <property type="match status" value="1"/>
</dbReference>
<feature type="binding site" evidence="11">
    <location>
        <position position="503"/>
    </location>
    <ligand>
        <name>L-glutamate</name>
        <dbReference type="ChEBI" id="CHEBI:29985"/>
    </ligand>
</feature>
<comment type="pathway">
    <text evidence="12">Sulfur metabolism; glutathione metabolism.</text>
</comment>
<name>A0A9P4N8T1_9PLEO</name>
<feature type="binding site" evidence="11">
    <location>
        <position position="127"/>
    </location>
    <ligand>
        <name>L-glutamate</name>
        <dbReference type="ChEBI" id="CHEBI:29985"/>
    </ligand>
</feature>
<dbReference type="PRINTS" id="PR01210">
    <property type="entry name" value="GGTRANSPTASE"/>
</dbReference>
<dbReference type="GO" id="GO:0103068">
    <property type="term" value="F:leukotriene C4 gamma-glutamyl transferase activity"/>
    <property type="evidence" value="ECO:0007669"/>
    <property type="project" value="UniProtKB-EC"/>
</dbReference>
<keyword evidence="14" id="KW-1185">Reference proteome</keyword>